<dbReference type="GO" id="GO:0008360">
    <property type="term" value="P:regulation of cell shape"/>
    <property type="evidence" value="ECO:0007669"/>
    <property type="project" value="UniProtKB-KW"/>
</dbReference>
<keyword evidence="2 6" id="KW-0812">Transmembrane</keyword>
<evidence type="ECO:0000256" key="1">
    <source>
        <dbReference type="ARBA" id="ARBA00004141"/>
    </source>
</evidence>
<dbReference type="PANTHER" id="PTHR30474:SF1">
    <property type="entry name" value="PEPTIDOGLYCAN GLYCOSYLTRANSFERASE MRDB"/>
    <property type="match status" value="1"/>
</dbReference>
<accession>A0A3E4QP82</accession>
<feature type="transmembrane region" description="Helical" evidence="6">
    <location>
        <begin position="336"/>
        <end position="354"/>
    </location>
</feature>
<protein>
    <submittedName>
        <fullName evidence="7">Rod shape-determining protein RodA</fullName>
    </submittedName>
</protein>
<dbReference type="GO" id="GO:0051301">
    <property type="term" value="P:cell division"/>
    <property type="evidence" value="ECO:0007669"/>
    <property type="project" value="InterPro"/>
</dbReference>
<feature type="transmembrane region" description="Helical" evidence="6">
    <location>
        <begin position="35"/>
        <end position="58"/>
    </location>
</feature>
<dbReference type="GO" id="GO:0032153">
    <property type="term" value="C:cell division site"/>
    <property type="evidence" value="ECO:0007669"/>
    <property type="project" value="TreeGrafter"/>
</dbReference>
<reference evidence="7 8" key="1">
    <citation type="submission" date="2018-08" db="EMBL/GenBank/DDBJ databases">
        <title>A genome reference for cultivated species of the human gut microbiota.</title>
        <authorList>
            <person name="Zou Y."/>
            <person name="Xue W."/>
            <person name="Luo G."/>
        </authorList>
    </citation>
    <scope>NUCLEOTIDE SEQUENCE [LARGE SCALE GENOMIC DNA]</scope>
    <source>
        <strain evidence="7 8">TF08-14</strain>
    </source>
</reference>
<comment type="caution">
    <text evidence="7">The sequence shown here is derived from an EMBL/GenBank/DDBJ whole genome shotgun (WGS) entry which is preliminary data.</text>
</comment>
<sequence length="402" mass="42633">MATAAQGRSSSASSLKRVNKKVVSSRNSFSQRVNVPVLVATLGLVIYGILVIWTASLSISNASFPRHLVGVGLGAILSILVWRTDLRGLANMSTVLLVLDIIVIFSPYIPGLSYNAKGMTGWVQIPLIGLTFQPVELAKIITTFFIAGLGAQYNGHIDTVRDYVKLCGMLAVPFLCVLAAGDLGSGLVVFAGGAVIIMMSGAKKEWVLSTIAILIGLVSLLLAADSVVDALLGKDVLIKQYQMNRLLVFIDPSADTSGAGYNLMQSLIAVGSGGFFGKGIGNATQAAEGFLPEAHTDFVFALLSEEFGFVGAIILLALFVLLIFSSIRVAVKSDSLFLKLVAVGLVGMWTFQIFENIGMCIGLMPITGIPLPFISFGSSSMLMQFTMVGIIQSIWSHRSKAA</sequence>
<name>A0A3E4QP82_9ACTN</name>
<keyword evidence="3" id="KW-0133">Cell shape</keyword>
<dbReference type="RefSeq" id="WP_117680266.1">
    <property type="nucleotide sequence ID" value="NZ_CAJJKC010000003.1"/>
</dbReference>
<evidence type="ECO:0000256" key="3">
    <source>
        <dbReference type="ARBA" id="ARBA00022960"/>
    </source>
</evidence>
<dbReference type="Proteomes" id="UP000260943">
    <property type="component" value="Unassembled WGS sequence"/>
</dbReference>
<dbReference type="GO" id="GO:0015648">
    <property type="term" value="F:lipid-linked peptidoglycan transporter activity"/>
    <property type="evidence" value="ECO:0007669"/>
    <property type="project" value="TreeGrafter"/>
</dbReference>
<feature type="transmembrane region" description="Helical" evidence="6">
    <location>
        <begin position="374"/>
        <end position="395"/>
    </location>
</feature>
<evidence type="ECO:0000313" key="7">
    <source>
        <dbReference type="EMBL" id="RGL07577.1"/>
    </source>
</evidence>
<evidence type="ECO:0000256" key="6">
    <source>
        <dbReference type="SAM" id="Phobius"/>
    </source>
</evidence>
<feature type="transmembrane region" description="Helical" evidence="6">
    <location>
        <begin position="64"/>
        <end position="82"/>
    </location>
</feature>
<organism evidence="7 8">
    <name type="scientific">Collinsella tanakaei</name>
    <dbReference type="NCBI Taxonomy" id="626935"/>
    <lineage>
        <taxon>Bacteria</taxon>
        <taxon>Bacillati</taxon>
        <taxon>Actinomycetota</taxon>
        <taxon>Coriobacteriia</taxon>
        <taxon>Coriobacteriales</taxon>
        <taxon>Coriobacteriaceae</taxon>
        <taxon>Collinsella</taxon>
    </lineage>
</organism>
<dbReference type="Pfam" id="PF01098">
    <property type="entry name" value="FTSW_RODA_SPOVE"/>
    <property type="match status" value="1"/>
</dbReference>
<feature type="transmembrane region" description="Helical" evidence="6">
    <location>
        <begin position="307"/>
        <end position="324"/>
    </location>
</feature>
<keyword evidence="5 6" id="KW-0472">Membrane</keyword>
<keyword evidence="4 6" id="KW-1133">Transmembrane helix</keyword>
<feature type="transmembrane region" description="Helical" evidence="6">
    <location>
        <begin position="206"/>
        <end position="224"/>
    </location>
</feature>
<feature type="transmembrane region" description="Helical" evidence="6">
    <location>
        <begin position="89"/>
        <end position="109"/>
    </location>
</feature>
<dbReference type="GO" id="GO:0005886">
    <property type="term" value="C:plasma membrane"/>
    <property type="evidence" value="ECO:0007669"/>
    <property type="project" value="TreeGrafter"/>
</dbReference>
<evidence type="ECO:0000313" key="8">
    <source>
        <dbReference type="Proteomes" id="UP000260943"/>
    </source>
</evidence>
<evidence type="ECO:0000256" key="5">
    <source>
        <dbReference type="ARBA" id="ARBA00023136"/>
    </source>
</evidence>
<gene>
    <name evidence="7" type="ORF">DXC81_09905</name>
</gene>
<proteinExistence type="predicted"/>
<comment type="subcellular location">
    <subcellularLocation>
        <location evidence="1">Membrane</location>
        <topology evidence="1">Multi-pass membrane protein</topology>
    </subcellularLocation>
</comment>
<dbReference type="EMBL" id="QSRJ01000014">
    <property type="protein sequence ID" value="RGL07577.1"/>
    <property type="molecule type" value="Genomic_DNA"/>
</dbReference>
<dbReference type="PANTHER" id="PTHR30474">
    <property type="entry name" value="CELL CYCLE PROTEIN"/>
    <property type="match status" value="1"/>
</dbReference>
<dbReference type="InterPro" id="IPR001182">
    <property type="entry name" value="FtsW/RodA"/>
</dbReference>
<evidence type="ECO:0000256" key="2">
    <source>
        <dbReference type="ARBA" id="ARBA00022692"/>
    </source>
</evidence>
<dbReference type="AlphaFoldDB" id="A0A3E4QP82"/>
<evidence type="ECO:0000256" key="4">
    <source>
        <dbReference type="ARBA" id="ARBA00022989"/>
    </source>
</evidence>
<feature type="transmembrane region" description="Helical" evidence="6">
    <location>
        <begin position="170"/>
        <end position="199"/>
    </location>
</feature>